<evidence type="ECO:0000256" key="3">
    <source>
        <dbReference type="ARBA" id="ARBA00040298"/>
    </source>
</evidence>
<gene>
    <name evidence="5" type="ORF">D1868_07930</name>
</gene>
<dbReference type="Gene3D" id="3.50.50.60">
    <property type="entry name" value="FAD/NAD(P)-binding domain"/>
    <property type="match status" value="2"/>
</dbReference>
<feature type="domain" description="Amine oxidase" evidence="4">
    <location>
        <begin position="13"/>
        <end position="320"/>
    </location>
</feature>
<evidence type="ECO:0000313" key="5">
    <source>
        <dbReference type="EMBL" id="QGR19915.1"/>
    </source>
</evidence>
<name>A0A650CQB3_9CREN</name>
<evidence type="ECO:0000313" key="6">
    <source>
        <dbReference type="Proteomes" id="UP000423396"/>
    </source>
</evidence>
<sequence length="523" mass="58224">MYDAIIIGGGHNGLVTAAYLAKEGLKVAVFERRGIIGGAAATEELWPGIRVSTGSYVLSLLRRKIIEDLHLEKYGLKVYLKDPGIYVPFGNGKGISIWTDTRRTIKEIEKYSKNDAKNYEKFVQLLDTFSSVADLFMLNRPPKFSEVEELFSLFKSLSIDEDKALSLARMFFQDGKSFLDEFFESEEVKAALIEDAVVGTYASPSTPGTAYVFLHHNIGEVNGIKGAWGYVEGGMGAVSKAVASAARDLGVEIFTSSEVDEILTKKDPDGKERVVGVKLKNGKVVESRIVVSNADPKTTFLKLARNSDLEDDFLRRVNALKTTGVSFKINGYLEELPDFGKGKSLTDEHKASILIMPSIDYIENAYLDSKFFGYSKKPWLSINIPSTVDPTLAPQGKFVFNIFGQYLPYSPKLDDLKDKMIEIVLETVREYAPNFKPVKMEFLTPLDIERRFGMWGGNIFHLDMTPDQLYVFRPLLGYSDYRTPIRNLYLCGSGTHPGGGVTGAPGYNAAMEILRDLKNLTMT</sequence>
<dbReference type="OrthoDB" id="11867at2157"/>
<dbReference type="PANTHER" id="PTHR10668:SF103">
    <property type="entry name" value="PYRIDINE NUCLEOTIDE-DISULFIDE OXIDOREDUCTASE DOMAIN-CONTAINING PROTEIN 2"/>
    <property type="match status" value="1"/>
</dbReference>
<dbReference type="GO" id="GO:0016491">
    <property type="term" value="F:oxidoreductase activity"/>
    <property type="evidence" value="ECO:0007669"/>
    <property type="project" value="InterPro"/>
</dbReference>
<protein>
    <recommendedName>
        <fullName evidence="3">Pyridine nucleotide-disulfide oxidoreductase domain-containing protein 2</fullName>
    </recommendedName>
</protein>
<dbReference type="RefSeq" id="WP_156007187.1">
    <property type="nucleotide sequence ID" value="NZ_CP045483.1"/>
</dbReference>
<evidence type="ECO:0000256" key="1">
    <source>
        <dbReference type="ARBA" id="ARBA00037217"/>
    </source>
</evidence>
<evidence type="ECO:0000256" key="2">
    <source>
        <dbReference type="ARBA" id="ARBA00038825"/>
    </source>
</evidence>
<organism evidence="5 6">
    <name type="scientific">Stygiolobus azoricus</name>
    <dbReference type="NCBI Taxonomy" id="41675"/>
    <lineage>
        <taxon>Archaea</taxon>
        <taxon>Thermoproteota</taxon>
        <taxon>Thermoprotei</taxon>
        <taxon>Sulfolobales</taxon>
        <taxon>Sulfolobaceae</taxon>
        <taxon>Stygiolobus</taxon>
    </lineage>
</organism>
<dbReference type="KEGG" id="sazo:D1868_07930"/>
<dbReference type="InterPro" id="IPR002937">
    <property type="entry name" value="Amino_oxidase"/>
</dbReference>
<dbReference type="Proteomes" id="UP000423396">
    <property type="component" value="Chromosome"/>
</dbReference>
<proteinExistence type="predicted"/>
<accession>A0A650CQB3</accession>
<comment type="function">
    <text evidence="1">Probable oxidoreductase that may play a role as regulator of mitochondrial function.</text>
</comment>
<comment type="subunit">
    <text evidence="2">Interacts with COX5B; this interaction may contribute to localize PYROXD2 to the inner face of the inner mitochondrial membrane.</text>
</comment>
<keyword evidence="6" id="KW-1185">Reference proteome</keyword>
<dbReference type="GeneID" id="42798991"/>
<dbReference type="PANTHER" id="PTHR10668">
    <property type="entry name" value="PHYTOENE DEHYDROGENASE"/>
    <property type="match status" value="1"/>
</dbReference>
<evidence type="ECO:0000259" key="4">
    <source>
        <dbReference type="Pfam" id="PF01593"/>
    </source>
</evidence>
<reference evidence="5 6" key="1">
    <citation type="submission" date="2019-10" db="EMBL/GenBank/DDBJ databases">
        <title>Genome Sequences from Six Type Strain Members of the Archaeal Family Sulfolobaceae: Acidianus ambivalens, Acidianus infernus, Metallosphaera prunae, Stygiolobus azoricus, Sulfolobus metallicus, and Sulfurisphaera ohwakuensis.</title>
        <authorList>
            <person name="Counts J.A."/>
            <person name="Kelly R.M."/>
        </authorList>
    </citation>
    <scope>NUCLEOTIDE SEQUENCE [LARGE SCALE GENOMIC DNA]</scope>
    <source>
        <strain evidence="5 6">FC6</strain>
    </source>
</reference>
<dbReference type="Pfam" id="PF01593">
    <property type="entry name" value="Amino_oxidase"/>
    <property type="match status" value="1"/>
</dbReference>
<dbReference type="EMBL" id="CP045483">
    <property type="protein sequence ID" value="QGR19915.1"/>
    <property type="molecule type" value="Genomic_DNA"/>
</dbReference>
<dbReference type="InterPro" id="IPR036188">
    <property type="entry name" value="FAD/NAD-bd_sf"/>
</dbReference>
<dbReference type="AlphaFoldDB" id="A0A650CQB3"/>
<dbReference type="SUPFAM" id="SSF51905">
    <property type="entry name" value="FAD/NAD(P)-binding domain"/>
    <property type="match status" value="1"/>
</dbReference>